<feature type="region of interest" description="Disordered" evidence="1">
    <location>
        <begin position="1"/>
        <end position="57"/>
    </location>
</feature>
<gene>
    <name evidence="2" type="ORF">ABEB36_008958</name>
</gene>
<keyword evidence="3" id="KW-1185">Reference proteome</keyword>
<accession>A0ABD1ENN7</accession>
<organism evidence="2 3">
    <name type="scientific">Hypothenemus hampei</name>
    <name type="common">Coffee berry borer</name>
    <dbReference type="NCBI Taxonomy" id="57062"/>
    <lineage>
        <taxon>Eukaryota</taxon>
        <taxon>Metazoa</taxon>
        <taxon>Ecdysozoa</taxon>
        <taxon>Arthropoda</taxon>
        <taxon>Hexapoda</taxon>
        <taxon>Insecta</taxon>
        <taxon>Pterygota</taxon>
        <taxon>Neoptera</taxon>
        <taxon>Endopterygota</taxon>
        <taxon>Coleoptera</taxon>
        <taxon>Polyphaga</taxon>
        <taxon>Cucujiformia</taxon>
        <taxon>Curculionidae</taxon>
        <taxon>Scolytinae</taxon>
        <taxon>Hypothenemus</taxon>
    </lineage>
</organism>
<sequence length="131" mass="15074">MDTLLSDPSLGILDSQQLLPPEIPSNIEDDYDPQDDESITSEKSTVSHSDKDPKRKLNKLIEKLKKNINRTRCLDCTKLHRHAANNPIDMENNKALIDQITKHLNITHGNRKTNKNINKNRKLEPPKYQNL</sequence>
<proteinExistence type="predicted"/>
<comment type="caution">
    <text evidence="2">The sequence shown here is derived from an EMBL/GenBank/DDBJ whole genome shotgun (WGS) entry which is preliminary data.</text>
</comment>
<feature type="compositionally biased region" description="Basic and acidic residues" evidence="1">
    <location>
        <begin position="48"/>
        <end position="57"/>
    </location>
</feature>
<reference evidence="2 3" key="1">
    <citation type="submission" date="2024-05" db="EMBL/GenBank/DDBJ databases">
        <title>Genetic variation in Jamaican populations of the coffee berry borer (Hypothenemus hampei).</title>
        <authorList>
            <person name="Errbii M."/>
            <person name="Myrie A."/>
        </authorList>
    </citation>
    <scope>NUCLEOTIDE SEQUENCE [LARGE SCALE GENOMIC DNA]</scope>
    <source>
        <strain evidence="2">JA-Hopewell-2020-01-JO</strain>
        <tissue evidence="2">Whole body</tissue>
    </source>
</reference>
<name>A0ABD1ENN7_HYPHA</name>
<dbReference type="Proteomes" id="UP001566132">
    <property type="component" value="Unassembled WGS sequence"/>
</dbReference>
<feature type="compositionally biased region" description="Basic residues" evidence="1">
    <location>
        <begin position="109"/>
        <end position="120"/>
    </location>
</feature>
<feature type="region of interest" description="Disordered" evidence="1">
    <location>
        <begin position="109"/>
        <end position="131"/>
    </location>
</feature>
<evidence type="ECO:0000256" key="1">
    <source>
        <dbReference type="SAM" id="MobiDB-lite"/>
    </source>
</evidence>
<evidence type="ECO:0000313" key="2">
    <source>
        <dbReference type="EMBL" id="KAL1498104.1"/>
    </source>
</evidence>
<protein>
    <submittedName>
        <fullName evidence="2">Uncharacterized protein</fullName>
    </submittedName>
</protein>
<dbReference type="AlphaFoldDB" id="A0ABD1ENN7"/>
<feature type="compositionally biased region" description="Acidic residues" evidence="1">
    <location>
        <begin position="27"/>
        <end position="39"/>
    </location>
</feature>
<dbReference type="EMBL" id="JBDJPC010000006">
    <property type="protein sequence ID" value="KAL1498104.1"/>
    <property type="molecule type" value="Genomic_DNA"/>
</dbReference>
<evidence type="ECO:0000313" key="3">
    <source>
        <dbReference type="Proteomes" id="UP001566132"/>
    </source>
</evidence>